<sequence>MVPEIPTMSTMPWWPRYSRFPSYPPCLQCPTLTCPTVTTHRGHFTASITLHCLCAGVSHDIGNYKPSVTPEAMLERPGYVFQRQWSFPAPYGSRMSFCAEAQFIISTCKGMALTALQFSLSTPADKCRRMGLFFYKQSILRAYVQFKSRDNVHASAPRQRSHGSGYEQCILVRPPLCCRFVQFQEGDNGKSVLSFDESSARGGEPWQPTAMTLDSEDR</sequence>
<dbReference type="EMBL" id="LSBH01000007">
    <property type="protein sequence ID" value="OAQ76669.1"/>
    <property type="molecule type" value="Genomic_DNA"/>
</dbReference>
<name>A0A179GHT2_PURLI</name>
<proteinExistence type="predicted"/>
<feature type="region of interest" description="Disordered" evidence="1">
    <location>
        <begin position="194"/>
        <end position="218"/>
    </location>
</feature>
<dbReference type="Proteomes" id="UP000078240">
    <property type="component" value="Unassembled WGS sequence"/>
</dbReference>
<evidence type="ECO:0000313" key="2">
    <source>
        <dbReference type="EMBL" id="OAQ71481.1"/>
    </source>
</evidence>
<accession>A0A179GHT2</accession>
<dbReference type="AlphaFoldDB" id="A0A179GHT2"/>
<reference evidence="3 4" key="1">
    <citation type="submission" date="2016-01" db="EMBL/GenBank/DDBJ databases">
        <title>Biosynthesis of antibiotic leucinostatins and their inhibition on Phytophthora in bio-control Purpureocillium lilacinum.</title>
        <authorList>
            <person name="Wang G."/>
            <person name="Liu Z."/>
            <person name="Lin R."/>
            <person name="Li E."/>
            <person name="Mao Z."/>
            <person name="Ling J."/>
            <person name="Yin W."/>
            <person name="Xie B."/>
        </authorList>
    </citation>
    <scope>NUCLEOTIDE SEQUENCE [LARGE SCALE GENOMIC DNA]</scope>
    <source>
        <strain evidence="3">PLBJ-1</strain>
        <strain evidence="2">PLFJ-1</strain>
    </source>
</reference>
<dbReference type="Proteomes" id="UP000078340">
    <property type="component" value="Unassembled WGS sequence"/>
</dbReference>
<gene>
    <name evidence="3" type="ORF">VFPBJ_09029</name>
    <name evidence="2" type="ORF">VFPFJ_11022</name>
</gene>
<organism evidence="3 4">
    <name type="scientific">Purpureocillium lilacinum</name>
    <name type="common">Paecilomyces lilacinus</name>
    <dbReference type="NCBI Taxonomy" id="33203"/>
    <lineage>
        <taxon>Eukaryota</taxon>
        <taxon>Fungi</taxon>
        <taxon>Dikarya</taxon>
        <taxon>Ascomycota</taxon>
        <taxon>Pezizomycotina</taxon>
        <taxon>Sordariomycetes</taxon>
        <taxon>Hypocreomycetidae</taxon>
        <taxon>Hypocreales</taxon>
        <taxon>Ophiocordycipitaceae</taxon>
        <taxon>Purpureocillium</taxon>
    </lineage>
</organism>
<evidence type="ECO:0000256" key="1">
    <source>
        <dbReference type="SAM" id="MobiDB-lite"/>
    </source>
</evidence>
<dbReference type="EMBL" id="LSBI01000020">
    <property type="protein sequence ID" value="OAQ71481.1"/>
    <property type="molecule type" value="Genomic_DNA"/>
</dbReference>
<evidence type="ECO:0000313" key="4">
    <source>
        <dbReference type="Proteomes" id="UP000078240"/>
    </source>
</evidence>
<comment type="caution">
    <text evidence="3">The sequence shown here is derived from an EMBL/GenBank/DDBJ whole genome shotgun (WGS) entry which is preliminary data.</text>
</comment>
<protein>
    <submittedName>
        <fullName evidence="3">Uncharacterized protein</fullName>
    </submittedName>
</protein>
<evidence type="ECO:0000313" key="3">
    <source>
        <dbReference type="EMBL" id="OAQ76669.1"/>
    </source>
</evidence>